<accession>A0ACD4NWT2</accession>
<proteinExistence type="predicted"/>
<evidence type="ECO:0000313" key="2">
    <source>
        <dbReference type="Proteomes" id="UP001163223"/>
    </source>
</evidence>
<gene>
    <name evidence="1" type="ORF">OXU80_13620</name>
</gene>
<organism evidence="1 2">
    <name type="scientific">Antarcticirhabdus aurantiaca</name>
    <dbReference type="NCBI Taxonomy" id="2606717"/>
    <lineage>
        <taxon>Bacteria</taxon>
        <taxon>Pseudomonadati</taxon>
        <taxon>Pseudomonadota</taxon>
        <taxon>Alphaproteobacteria</taxon>
        <taxon>Hyphomicrobiales</taxon>
        <taxon>Aurantimonadaceae</taxon>
        <taxon>Antarcticirhabdus</taxon>
    </lineage>
</organism>
<name>A0ACD4NWT2_9HYPH</name>
<reference evidence="1" key="1">
    <citation type="submission" date="2022-11" db="EMBL/GenBank/DDBJ databases">
        <title>beta-Carotene-producing bacterium, Jeongeuplla avenae sp. nov., alleviates the salt stress of Arabidopsis seedlings.</title>
        <authorList>
            <person name="Jiang L."/>
            <person name="Lee J."/>
        </authorList>
    </citation>
    <scope>NUCLEOTIDE SEQUENCE</scope>
    <source>
        <strain evidence="1">DY_R2A_6</strain>
    </source>
</reference>
<protein>
    <submittedName>
        <fullName evidence="1">Uncharacterized protein</fullName>
    </submittedName>
</protein>
<sequence length="67" mass="7311">MTALDLSAAMDDLSALQHRARILLLVGNGIIAEGRSEFGNAIAQIAEDMRRNLEVLFERLDSLEAGQ</sequence>
<dbReference type="Proteomes" id="UP001163223">
    <property type="component" value="Chromosome"/>
</dbReference>
<keyword evidence="2" id="KW-1185">Reference proteome</keyword>
<evidence type="ECO:0000313" key="1">
    <source>
        <dbReference type="EMBL" id="WAJ31173.1"/>
    </source>
</evidence>
<dbReference type="EMBL" id="CP113520">
    <property type="protein sequence ID" value="WAJ31173.1"/>
    <property type="molecule type" value="Genomic_DNA"/>
</dbReference>